<evidence type="ECO:0000256" key="3">
    <source>
        <dbReference type="ARBA" id="ARBA00022829"/>
    </source>
</evidence>
<dbReference type="SMART" id="SM00470">
    <property type="entry name" value="ParB"/>
    <property type="match status" value="1"/>
</dbReference>
<dbReference type="InterPro" id="IPR004437">
    <property type="entry name" value="ParB/RepB/Spo0J"/>
</dbReference>
<evidence type="ECO:0000256" key="1">
    <source>
        <dbReference type="ARBA" id="ARBA00004453"/>
    </source>
</evidence>
<dbReference type="Gene3D" id="3.90.1530.30">
    <property type="match status" value="1"/>
</dbReference>
<organism evidence="6 7">
    <name type="scientific">Candidatus Intestinimonas merdavium</name>
    <dbReference type="NCBI Taxonomy" id="2838622"/>
    <lineage>
        <taxon>Bacteria</taxon>
        <taxon>Bacillati</taxon>
        <taxon>Bacillota</taxon>
        <taxon>Clostridia</taxon>
        <taxon>Eubacteriales</taxon>
        <taxon>Intestinimonas</taxon>
    </lineage>
</organism>
<dbReference type="PANTHER" id="PTHR33375:SF1">
    <property type="entry name" value="CHROMOSOME-PARTITIONING PROTEIN PARB-RELATED"/>
    <property type="match status" value="1"/>
</dbReference>
<evidence type="ECO:0000259" key="5">
    <source>
        <dbReference type="SMART" id="SM00470"/>
    </source>
</evidence>
<dbReference type="GO" id="GO:0009295">
    <property type="term" value="C:nucleoid"/>
    <property type="evidence" value="ECO:0007669"/>
    <property type="project" value="UniProtKB-SubCell"/>
</dbReference>
<evidence type="ECO:0000256" key="4">
    <source>
        <dbReference type="ARBA" id="ARBA00023125"/>
    </source>
</evidence>
<dbReference type="GO" id="GO:0007059">
    <property type="term" value="P:chromosome segregation"/>
    <property type="evidence" value="ECO:0007669"/>
    <property type="project" value="UniProtKB-KW"/>
</dbReference>
<dbReference type="EMBL" id="DXCX01000015">
    <property type="protein sequence ID" value="HIY72564.1"/>
    <property type="molecule type" value="Genomic_DNA"/>
</dbReference>
<name>A0A9D1Z229_9FIRM</name>
<feature type="domain" description="ParB-like N-terminal" evidence="5">
    <location>
        <begin position="17"/>
        <end position="106"/>
    </location>
</feature>
<reference evidence="6" key="2">
    <citation type="submission" date="2021-04" db="EMBL/GenBank/DDBJ databases">
        <authorList>
            <person name="Gilroy R."/>
        </authorList>
    </citation>
    <scope>NUCLEOTIDE SEQUENCE</scope>
    <source>
        <strain evidence="6">CHK33-7979</strain>
    </source>
</reference>
<dbReference type="Proteomes" id="UP000886824">
    <property type="component" value="Unassembled WGS sequence"/>
</dbReference>
<accession>A0A9D1Z229</accession>
<dbReference type="Gene3D" id="1.10.10.2830">
    <property type="match status" value="1"/>
</dbReference>
<comment type="caution">
    <text evidence="6">The sequence shown here is derived from an EMBL/GenBank/DDBJ whole genome shotgun (WGS) entry which is preliminary data.</text>
</comment>
<dbReference type="Pfam" id="PF17762">
    <property type="entry name" value="HTH_ParB"/>
    <property type="match status" value="1"/>
</dbReference>
<evidence type="ECO:0000313" key="6">
    <source>
        <dbReference type="EMBL" id="HIY72564.1"/>
    </source>
</evidence>
<sequence length="265" mass="29879">MALFRKREGLFESGRVLWLPVNALKPNPDQPRRQFSQDSLEELAESIKVHGILQPLSVRRRDGAFVLVSGERRLRAAKLAGLLEVPCIVVEVDDTASSLLALVENLQRRDLDFWEEAQALDKLIRTYHLSQEEAAHQIGKSQSAVANKLRLLKLSPDLLERLRSAGLTERHARALLRLENDSARSAALDEIIAGNLTVAQTESYIETLLHPVPVRRKPTYLIRDVRLFLNTVSRAMKVMQGAGIQAQYDRKDTDDAVLLTIRIPK</sequence>
<dbReference type="FunFam" id="1.10.10.2830:FF:000001">
    <property type="entry name" value="Chromosome partitioning protein ParB"/>
    <property type="match status" value="1"/>
</dbReference>
<dbReference type="NCBIfam" id="TIGR00180">
    <property type="entry name" value="parB_part"/>
    <property type="match status" value="1"/>
</dbReference>
<gene>
    <name evidence="6" type="ORF">H9826_01135</name>
</gene>
<dbReference type="PANTHER" id="PTHR33375">
    <property type="entry name" value="CHROMOSOME-PARTITIONING PROTEIN PARB-RELATED"/>
    <property type="match status" value="1"/>
</dbReference>
<dbReference type="GO" id="GO:0003677">
    <property type="term" value="F:DNA binding"/>
    <property type="evidence" value="ECO:0007669"/>
    <property type="project" value="UniProtKB-KW"/>
</dbReference>
<evidence type="ECO:0000256" key="2">
    <source>
        <dbReference type="ARBA" id="ARBA00006295"/>
    </source>
</evidence>
<keyword evidence="3" id="KW-0159">Chromosome partition</keyword>
<dbReference type="CDD" id="cd16393">
    <property type="entry name" value="SPO0J_N"/>
    <property type="match status" value="1"/>
</dbReference>
<protein>
    <submittedName>
        <fullName evidence="6">ParB/RepB/Spo0J family partition protein</fullName>
    </submittedName>
</protein>
<comment type="similarity">
    <text evidence="2">Belongs to the ParB family.</text>
</comment>
<dbReference type="InterPro" id="IPR041468">
    <property type="entry name" value="HTH_ParB/Spo0J"/>
</dbReference>
<dbReference type="SUPFAM" id="SSF110849">
    <property type="entry name" value="ParB/Sulfiredoxin"/>
    <property type="match status" value="1"/>
</dbReference>
<evidence type="ECO:0000313" key="7">
    <source>
        <dbReference type="Proteomes" id="UP000886824"/>
    </source>
</evidence>
<dbReference type="FunFam" id="3.90.1530.30:FF:000001">
    <property type="entry name" value="Chromosome partitioning protein ParB"/>
    <property type="match status" value="1"/>
</dbReference>
<reference evidence="6" key="1">
    <citation type="journal article" date="2021" name="PeerJ">
        <title>Extensive microbial diversity within the chicken gut microbiome revealed by metagenomics and culture.</title>
        <authorList>
            <person name="Gilroy R."/>
            <person name="Ravi A."/>
            <person name="Getino M."/>
            <person name="Pursley I."/>
            <person name="Horton D.L."/>
            <person name="Alikhan N.F."/>
            <person name="Baker D."/>
            <person name="Gharbi K."/>
            <person name="Hall N."/>
            <person name="Watson M."/>
            <person name="Adriaenssens E.M."/>
            <person name="Foster-Nyarko E."/>
            <person name="Jarju S."/>
            <person name="Secka A."/>
            <person name="Antonio M."/>
            <person name="Oren A."/>
            <person name="Chaudhuri R.R."/>
            <person name="La Ragione R."/>
            <person name="Hildebrand F."/>
            <person name="Pallen M.J."/>
        </authorList>
    </citation>
    <scope>NUCLEOTIDE SEQUENCE</scope>
    <source>
        <strain evidence="6">CHK33-7979</strain>
    </source>
</reference>
<proteinExistence type="inferred from homology"/>
<comment type="subcellular location">
    <subcellularLocation>
        <location evidence="1">Cytoplasm</location>
        <location evidence="1">Nucleoid</location>
    </subcellularLocation>
</comment>
<dbReference type="InterPro" id="IPR050336">
    <property type="entry name" value="Chromosome_partition/occlusion"/>
</dbReference>
<keyword evidence="4" id="KW-0238">DNA-binding</keyword>
<dbReference type="Pfam" id="PF02195">
    <property type="entry name" value="ParB_N"/>
    <property type="match status" value="1"/>
</dbReference>
<dbReference type="InterPro" id="IPR003115">
    <property type="entry name" value="ParB_N"/>
</dbReference>
<dbReference type="InterPro" id="IPR036086">
    <property type="entry name" value="ParB/Sulfiredoxin_sf"/>
</dbReference>
<dbReference type="GO" id="GO:0005694">
    <property type="term" value="C:chromosome"/>
    <property type="evidence" value="ECO:0007669"/>
    <property type="project" value="TreeGrafter"/>
</dbReference>
<dbReference type="AlphaFoldDB" id="A0A9D1Z229"/>